<evidence type="ECO:0000313" key="2">
    <source>
        <dbReference type="EMBL" id="KAG9472721.1"/>
    </source>
</evidence>
<comment type="caution">
    <text evidence="2">The sequence shown here is derived from an EMBL/GenBank/DDBJ whole genome shotgun (WGS) entry which is preliminary data.</text>
</comment>
<name>A0A8J6EPU9_ELECQ</name>
<evidence type="ECO:0000313" key="3">
    <source>
        <dbReference type="Proteomes" id="UP000770717"/>
    </source>
</evidence>
<accession>A0A8J6EPU9</accession>
<proteinExistence type="predicted"/>
<dbReference type="AlphaFoldDB" id="A0A8J6EPU9"/>
<reference evidence="2" key="1">
    <citation type="thesis" date="2020" institute="ProQuest LLC" country="789 East Eisenhower Parkway, Ann Arbor, MI, USA">
        <title>Comparative Genomics and Chromosome Evolution.</title>
        <authorList>
            <person name="Mudd A.B."/>
        </authorList>
    </citation>
    <scope>NUCLEOTIDE SEQUENCE</scope>
    <source>
        <strain evidence="2">HN-11 Male</strain>
        <tissue evidence="2">Kidney and liver</tissue>
    </source>
</reference>
<evidence type="ECO:0000256" key="1">
    <source>
        <dbReference type="SAM" id="Coils"/>
    </source>
</evidence>
<keyword evidence="3" id="KW-1185">Reference proteome</keyword>
<sequence>MIPFPIHGATSCSTTKMLSSELSKTTATITEALRQQLSEMRRRLDSLDSKVDSTVSRVNQNSKIVAELQECLEAANMKIKVLENRSRREDFRIRGLPESITDVPKPGSNLLTMHTS</sequence>
<feature type="coiled-coil region" evidence="1">
    <location>
        <begin position="30"/>
        <end position="85"/>
    </location>
</feature>
<dbReference type="Proteomes" id="UP000770717">
    <property type="component" value="Unassembled WGS sequence"/>
</dbReference>
<protein>
    <submittedName>
        <fullName evidence="2">Uncharacterized protein</fullName>
    </submittedName>
</protein>
<organism evidence="2 3">
    <name type="scientific">Eleutherodactylus coqui</name>
    <name type="common">Puerto Rican coqui</name>
    <dbReference type="NCBI Taxonomy" id="57060"/>
    <lineage>
        <taxon>Eukaryota</taxon>
        <taxon>Metazoa</taxon>
        <taxon>Chordata</taxon>
        <taxon>Craniata</taxon>
        <taxon>Vertebrata</taxon>
        <taxon>Euteleostomi</taxon>
        <taxon>Amphibia</taxon>
        <taxon>Batrachia</taxon>
        <taxon>Anura</taxon>
        <taxon>Neobatrachia</taxon>
        <taxon>Hyloidea</taxon>
        <taxon>Eleutherodactylidae</taxon>
        <taxon>Eleutherodactylinae</taxon>
        <taxon>Eleutherodactylus</taxon>
        <taxon>Eleutherodactylus</taxon>
    </lineage>
</organism>
<keyword evidence="1" id="KW-0175">Coiled coil</keyword>
<dbReference type="OrthoDB" id="9909646at2759"/>
<dbReference type="EMBL" id="WNTK01000040">
    <property type="protein sequence ID" value="KAG9472721.1"/>
    <property type="molecule type" value="Genomic_DNA"/>
</dbReference>
<gene>
    <name evidence="2" type="ORF">GDO78_017774</name>
</gene>